<sequence length="347" mass="36542">MNNFEYFLGSKLIFNNDLKEGLMAARESVKADKALLITDPGADCIIAFGGGSALDTAKGAAIIRTNGGQMRDYFGVNKVRTAPYPVIGIPTTAGSGAEVSRVISVTDSQKNVKDQVMDRACCPAVALYVPSVLKGSPRSVTTTAGIDALGHAVESYLNIKGSPVTQAVSLMGAGMLYKNILSFVDDTGNEDAAANMQIGSTLGIMGAGFTGNIDGHCVARSVGGSGEINHGAAVAVALPYCMEFNLNAATDKLANLAKEFGLAKDGMSQMELAQQAVLGVQKLRDDLGLCGNYKDLGMKLDNLDAMIERSVYFSQNGSDAYASPGNPDFEDFKKMYMDGYNGRVISF</sequence>
<dbReference type="InterPro" id="IPR001670">
    <property type="entry name" value="ADH_Fe/GldA"/>
</dbReference>
<evidence type="ECO:0000313" key="5">
    <source>
        <dbReference type="Proteomes" id="UP000184245"/>
    </source>
</evidence>
<keyword evidence="1" id="KW-0560">Oxidoreductase</keyword>
<dbReference type="GO" id="GO:0004022">
    <property type="term" value="F:alcohol dehydrogenase (NAD+) activity"/>
    <property type="evidence" value="ECO:0007669"/>
    <property type="project" value="TreeGrafter"/>
</dbReference>
<feature type="domain" description="Alcohol dehydrogenase iron-type/glycerol dehydrogenase GldA" evidence="2">
    <location>
        <begin position="37"/>
        <end position="128"/>
    </location>
</feature>
<evidence type="ECO:0000313" key="4">
    <source>
        <dbReference type="EMBL" id="SHE36383.1"/>
    </source>
</evidence>
<dbReference type="InterPro" id="IPR056798">
    <property type="entry name" value="ADH_Fe_C"/>
</dbReference>
<dbReference type="Gene3D" id="1.20.1090.10">
    <property type="entry name" value="Dehydroquinate synthase-like - alpha domain"/>
    <property type="match status" value="1"/>
</dbReference>
<dbReference type="Pfam" id="PF00465">
    <property type="entry name" value="Fe-ADH"/>
    <property type="match status" value="1"/>
</dbReference>
<protein>
    <submittedName>
        <fullName evidence="4">Alcohol dehydrogenase</fullName>
    </submittedName>
</protein>
<dbReference type="SUPFAM" id="SSF56796">
    <property type="entry name" value="Dehydroquinate synthase-like"/>
    <property type="match status" value="1"/>
</dbReference>
<dbReference type="RefSeq" id="WP_072848456.1">
    <property type="nucleotide sequence ID" value="NZ_FQVI01000001.1"/>
</dbReference>
<evidence type="ECO:0000259" key="2">
    <source>
        <dbReference type="Pfam" id="PF00465"/>
    </source>
</evidence>
<accession>A0A1M4SW21</accession>
<gene>
    <name evidence="4" type="ORF">SAMN02745158_00291</name>
</gene>
<dbReference type="OrthoDB" id="9804734at2"/>
<keyword evidence="5" id="KW-1185">Reference proteome</keyword>
<dbReference type="GO" id="GO:0046872">
    <property type="term" value="F:metal ion binding"/>
    <property type="evidence" value="ECO:0007669"/>
    <property type="project" value="InterPro"/>
</dbReference>
<dbReference type="Gene3D" id="3.40.50.1970">
    <property type="match status" value="1"/>
</dbReference>
<reference evidence="4 5" key="1">
    <citation type="submission" date="2016-11" db="EMBL/GenBank/DDBJ databases">
        <authorList>
            <person name="Jaros S."/>
            <person name="Januszkiewicz K."/>
            <person name="Wedrychowicz H."/>
        </authorList>
    </citation>
    <scope>NUCLEOTIDE SEQUENCE [LARGE SCALE GENOMIC DNA]</scope>
    <source>
        <strain evidence="4 5">DSM 17459</strain>
    </source>
</reference>
<dbReference type="CDD" id="cd08551">
    <property type="entry name" value="Fe-ADH"/>
    <property type="match status" value="1"/>
</dbReference>
<dbReference type="InterPro" id="IPR039697">
    <property type="entry name" value="Alcohol_dehydrogenase_Fe"/>
</dbReference>
<dbReference type="AlphaFoldDB" id="A0A1M4SW21"/>
<evidence type="ECO:0000256" key="1">
    <source>
        <dbReference type="ARBA" id="ARBA00023002"/>
    </source>
</evidence>
<proteinExistence type="predicted"/>
<dbReference type="PANTHER" id="PTHR11496">
    <property type="entry name" value="ALCOHOL DEHYDROGENASE"/>
    <property type="match status" value="1"/>
</dbReference>
<feature type="domain" description="Fe-containing alcohol dehydrogenase-like C-terminal" evidence="3">
    <location>
        <begin position="142"/>
        <end position="311"/>
    </location>
</feature>
<dbReference type="Pfam" id="PF25137">
    <property type="entry name" value="ADH_Fe_C"/>
    <property type="match status" value="1"/>
</dbReference>
<evidence type="ECO:0000259" key="3">
    <source>
        <dbReference type="Pfam" id="PF25137"/>
    </source>
</evidence>
<dbReference type="STRING" id="1122155.SAMN02745158_00291"/>
<dbReference type="Proteomes" id="UP000184245">
    <property type="component" value="Unassembled WGS sequence"/>
</dbReference>
<organism evidence="4 5">
    <name type="scientific">Lactonifactor longoviformis DSM 17459</name>
    <dbReference type="NCBI Taxonomy" id="1122155"/>
    <lineage>
        <taxon>Bacteria</taxon>
        <taxon>Bacillati</taxon>
        <taxon>Bacillota</taxon>
        <taxon>Clostridia</taxon>
        <taxon>Eubacteriales</taxon>
        <taxon>Clostridiaceae</taxon>
        <taxon>Lactonifactor</taxon>
    </lineage>
</organism>
<dbReference type="EMBL" id="FQVI01000001">
    <property type="protein sequence ID" value="SHE36383.1"/>
    <property type="molecule type" value="Genomic_DNA"/>
</dbReference>
<dbReference type="PANTHER" id="PTHR11496:SF83">
    <property type="entry name" value="HYDROXYACID-OXOACID TRANSHYDROGENASE, MITOCHONDRIAL"/>
    <property type="match status" value="1"/>
</dbReference>
<name>A0A1M4SW21_9CLOT</name>